<dbReference type="AlphaFoldDB" id="A0A1H4VD21"/>
<dbReference type="InterPro" id="IPR021378">
    <property type="entry name" value="DUF3010"/>
</dbReference>
<dbReference type="Pfam" id="PF11215">
    <property type="entry name" value="DUF3010"/>
    <property type="match status" value="1"/>
</dbReference>
<evidence type="ECO:0008006" key="3">
    <source>
        <dbReference type="Google" id="ProtNLM"/>
    </source>
</evidence>
<dbReference type="Proteomes" id="UP000183114">
    <property type="component" value="Unassembled WGS sequence"/>
</dbReference>
<organism evidence="1 2">
    <name type="scientific">Pseudomonas frederiksbergensis</name>
    <dbReference type="NCBI Taxonomy" id="104087"/>
    <lineage>
        <taxon>Bacteria</taxon>
        <taxon>Pseudomonadati</taxon>
        <taxon>Pseudomonadota</taxon>
        <taxon>Gammaproteobacteria</taxon>
        <taxon>Pseudomonadales</taxon>
        <taxon>Pseudomonadaceae</taxon>
        <taxon>Pseudomonas</taxon>
    </lineage>
</organism>
<reference evidence="1 2" key="1">
    <citation type="submission" date="2016-10" db="EMBL/GenBank/DDBJ databases">
        <authorList>
            <person name="de Groot N.N."/>
        </authorList>
    </citation>
    <scope>NUCLEOTIDE SEQUENCE [LARGE SCALE GENOMIC DNA]</scope>
    <source>
        <strain evidence="1 2">BS3655</strain>
    </source>
</reference>
<protein>
    <recommendedName>
        <fullName evidence="3">DUF3010 domain-containing protein</fullName>
    </recommendedName>
</protein>
<sequence>MKICGVELSGSDAIFAIVDDGNWQECNTKKITFGDSLDRRSARFFYEAVNAFARDQHIELFAIKQRQDSGRFAGGGITFKMEAIFQLCPDADVIIVHSNTIAKDQKKNGWLRPDGMNKYQEVAYFTAKCASR</sequence>
<name>A0A1H4VD21_9PSED</name>
<dbReference type="RefSeq" id="WP_074873931.1">
    <property type="nucleotide sequence ID" value="NZ_FNTF01000002.1"/>
</dbReference>
<gene>
    <name evidence="1" type="ORF">SAMN04490185_2098</name>
</gene>
<evidence type="ECO:0000313" key="2">
    <source>
        <dbReference type="Proteomes" id="UP000183114"/>
    </source>
</evidence>
<evidence type="ECO:0000313" key="1">
    <source>
        <dbReference type="EMBL" id="SEC79022.1"/>
    </source>
</evidence>
<accession>A0A1H4VD21</accession>
<proteinExistence type="predicted"/>
<dbReference type="EMBL" id="FNTF01000002">
    <property type="protein sequence ID" value="SEC79022.1"/>
    <property type="molecule type" value="Genomic_DNA"/>
</dbReference>